<sequence length="78" mass="8945">MKPSQTRVPISVDRKTAEQIAGTAVLLLERFCRDQPRGQRVFEGKQFYTIVERGRDLKIEFRGDAAHLLETTLTTLIK</sequence>
<reference evidence="1" key="1">
    <citation type="submission" date="2020-11" db="EMBL/GenBank/DDBJ databases">
        <authorList>
            <person name="Konstantinou D."/>
            <person name="Gkelis S."/>
            <person name="Popin R."/>
            <person name="Fewer D."/>
            <person name="Sivonen K."/>
        </authorList>
    </citation>
    <scope>NUCLEOTIDE SEQUENCE</scope>
    <source>
        <strain evidence="1">TAU-MAC 1115</strain>
    </source>
</reference>
<accession>A0A947GSR3</accession>
<proteinExistence type="predicted"/>
<evidence type="ECO:0000313" key="2">
    <source>
        <dbReference type="Proteomes" id="UP000717364"/>
    </source>
</evidence>
<comment type="caution">
    <text evidence="1">The sequence shown here is derived from an EMBL/GenBank/DDBJ whole genome shotgun (WGS) entry which is preliminary data.</text>
</comment>
<dbReference type="Proteomes" id="UP000717364">
    <property type="component" value="Unassembled WGS sequence"/>
</dbReference>
<protein>
    <submittedName>
        <fullName evidence="1">Uncharacterized protein</fullName>
    </submittedName>
</protein>
<keyword evidence="2" id="KW-1185">Reference proteome</keyword>
<reference evidence="1" key="2">
    <citation type="journal article" date="2021" name="Mar. Drugs">
        <title>Genome Reduction and Secondary Metabolism of the Marine Sponge-Associated Cyanobacterium Leptothoe.</title>
        <authorList>
            <person name="Konstantinou D."/>
            <person name="Popin R.V."/>
            <person name="Fewer D.P."/>
            <person name="Sivonen K."/>
            <person name="Gkelis S."/>
        </authorList>
    </citation>
    <scope>NUCLEOTIDE SEQUENCE</scope>
    <source>
        <strain evidence="1">TAU-MAC 1115</strain>
    </source>
</reference>
<dbReference type="EMBL" id="JADOES010000079">
    <property type="protein sequence ID" value="MBT9318056.1"/>
    <property type="molecule type" value="Genomic_DNA"/>
</dbReference>
<dbReference type="RefSeq" id="WP_215611116.1">
    <property type="nucleotide sequence ID" value="NZ_JADOES010000079.1"/>
</dbReference>
<gene>
    <name evidence="1" type="ORF">IXB50_21830</name>
</gene>
<dbReference type="AlphaFoldDB" id="A0A947GSR3"/>
<organism evidence="1 2">
    <name type="scientific">Leptothoe spongobia TAU-MAC 1115</name>
    <dbReference type="NCBI Taxonomy" id="1967444"/>
    <lineage>
        <taxon>Bacteria</taxon>
        <taxon>Bacillati</taxon>
        <taxon>Cyanobacteriota</taxon>
        <taxon>Cyanophyceae</taxon>
        <taxon>Nodosilineales</taxon>
        <taxon>Cymatolegaceae</taxon>
        <taxon>Leptothoe</taxon>
        <taxon>Leptothoe spongobia</taxon>
    </lineage>
</organism>
<name>A0A947GSR3_9CYAN</name>
<evidence type="ECO:0000313" key="1">
    <source>
        <dbReference type="EMBL" id="MBT9318056.1"/>
    </source>
</evidence>